<sequence>MKKLVKWFAAVAVVGTLAGCVSRTAPIETVQSPVATGHTEAQVRNAILKAGLNRQWIMTDAGPGVIKGRQQARDHTANVLIQYSANSYIIKYDGSTNLMAEGGQIHKNYNRWVHNLDKDIQISLSSAVQQ</sequence>
<dbReference type="OrthoDB" id="9815328at2"/>
<protein>
    <recommendedName>
        <fullName evidence="4">Lipoprotein</fullName>
    </recommendedName>
</protein>
<evidence type="ECO:0000256" key="1">
    <source>
        <dbReference type="SAM" id="SignalP"/>
    </source>
</evidence>
<name>A0A4R6EGI2_SCAGO</name>
<evidence type="ECO:0000313" key="2">
    <source>
        <dbReference type="EMBL" id="TDN57467.1"/>
    </source>
</evidence>
<dbReference type="PROSITE" id="PS51257">
    <property type="entry name" value="PROKAR_LIPOPROTEIN"/>
    <property type="match status" value="1"/>
</dbReference>
<dbReference type="AlphaFoldDB" id="A0A4R6EGI2"/>
<dbReference type="Proteomes" id="UP000295530">
    <property type="component" value="Unassembled WGS sequence"/>
</dbReference>
<keyword evidence="1" id="KW-0732">Signal</keyword>
<evidence type="ECO:0000313" key="3">
    <source>
        <dbReference type="Proteomes" id="UP000295530"/>
    </source>
</evidence>
<proteinExistence type="predicted"/>
<evidence type="ECO:0008006" key="4">
    <source>
        <dbReference type="Google" id="ProtNLM"/>
    </source>
</evidence>
<gene>
    <name evidence="2" type="ORF">EC847_108118</name>
</gene>
<comment type="caution">
    <text evidence="2">The sequence shown here is derived from an EMBL/GenBank/DDBJ whole genome shotgun (WGS) entry which is preliminary data.</text>
</comment>
<feature type="signal peptide" evidence="1">
    <location>
        <begin position="1"/>
        <end position="18"/>
    </location>
</feature>
<dbReference type="RefSeq" id="WP_133461506.1">
    <property type="nucleotide sequence ID" value="NZ_SNVX01000008.1"/>
</dbReference>
<feature type="chain" id="PRO_5020466037" description="Lipoprotein" evidence="1">
    <location>
        <begin position="19"/>
        <end position="130"/>
    </location>
</feature>
<dbReference type="EMBL" id="SNVX01000008">
    <property type="protein sequence ID" value="TDN57467.1"/>
    <property type="molecule type" value="Genomic_DNA"/>
</dbReference>
<accession>A0A4R6EGI2</accession>
<organism evidence="2 3">
    <name type="scientific">Scandinavium goeteborgense</name>
    <dbReference type="NCBI Taxonomy" id="1851514"/>
    <lineage>
        <taxon>Bacteria</taxon>
        <taxon>Pseudomonadati</taxon>
        <taxon>Pseudomonadota</taxon>
        <taxon>Gammaproteobacteria</taxon>
        <taxon>Enterobacterales</taxon>
        <taxon>Enterobacteriaceae</taxon>
        <taxon>Scandinavium</taxon>
    </lineage>
</organism>
<keyword evidence="3" id="KW-1185">Reference proteome</keyword>
<reference evidence="2 3" key="1">
    <citation type="submission" date="2019-03" db="EMBL/GenBank/DDBJ databases">
        <title>Genomic analyses of the natural microbiome of Caenorhabditis elegans.</title>
        <authorList>
            <person name="Samuel B."/>
        </authorList>
    </citation>
    <scope>NUCLEOTIDE SEQUENCE [LARGE SCALE GENOMIC DNA]</scope>
    <source>
        <strain evidence="2 3">BIGb0156</strain>
    </source>
</reference>